<dbReference type="SUPFAM" id="SSF89447">
    <property type="entry name" value="AbrB/MazE/MraZ-like"/>
    <property type="match status" value="1"/>
</dbReference>
<dbReference type="EMBL" id="FWEV01000308">
    <property type="protein sequence ID" value="SLM32375.1"/>
    <property type="molecule type" value="Genomic_DNA"/>
</dbReference>
<gene>
    <name evidence="2" type="ORF">MTBBW1_640016</name>
</gene>
<evidence type="ECO:0000313" key="3">
    <source>
        <dbReference type="Proteomes" id="UP000191931"/>
    </source>
</evidence>
<proteinExistence type="predicted"/>
<dbReference type="Pfam" id="PF04014">
    <property type="entry name" value="MazE_antitoxin"/>
    <property type="match status" value="1"/>
</dbReference>
<dbReference type="RefSeq" id="WP_080802005.1">
    <property type="nucleotide sequence ID" value="NZ_LT828542.1"/>
</dbReference>
<keyword evidence="3" id="KW-1185">Reference proteome</keyword>
<name>A0A1W1HIY6_9BACT</name>
<dbReference type="InterPro" id="IPR037914">
    <property type="entry name" value="SpoVT-AbrB_sf"/>
</dbReference>
<dbReference type="AlphaFoldDB" id="A0A1W1HIY6"/>
<feature type="domain" description="SpoVT-AbrB" evidence="1">
    <location>
        <begin position="4"/>
        <end position="49"/>
    </location>
</feature>
<evidence type="ECO:0000259" key="1">
    <source>
        <dbReference type="SMART" id="SM00966"/>
    </source>
</evidence>
<dbReference type="OrthoDB" id="199763at2"/>
<dbReference type="Gene3D" id="2.10.260.10">
    <property type="match status" value="1"/>
</dbReference>
<reference evidence="2 3" key="1">
    <citation type="submission" date="2017-03" db="EMBL/GenBank/DDBJ databases">
        <authorList>
            <person name="Afonso C.L."/>
            <person name="Miller P.J."/>
            <person name="Scott M.A."/>
            <person name="Spackman E."/>
            <person name="Goraichik I."/>
            <person name="Dimitrov K.M."/>
            <person name="Suarez D.L."/>
            <person name="Swayne D.E."/>
        </authorList>
    </citation>
    <scope>NUCLEOTIDE SEQUENCE [LARGE SCALE GENOMIC DNA]</scope>
    <source>
        <strain evidence="2">PRJEB14757</strain>
    </source>
</reference>
<dbReference type="STRING" id="1246637.MTBBW1_640016"/>
<protein>
    <submittedName>
        <fullName evidence="2">Transcriptional regulator, AbrB family</fullName>
    </submittedName>
</protein>
<dbReference type="SMART" id="SM00966">
    <property type="entry name" value="SpoVT_AbrB"/>
    <property type="match status" value="1"/>
</dbReference>
<evidence type="ECO:0000313" key="2">
    <source>
        <dbReference type="EMBL" id="SLM32375.1"/>
    </source>
</evidence>
<organism evidence="2 3">
    <name type="scientific">Desulfamplus magnetovallimortis</name>
    <dbReference type="NCBI Taxonomy" id="1246637"/>
    <lineage>
        <taxon>Bacteria</taxon>
        <taxon>Pseudomonadati</taxon>
        <taxon>Thermodesulfobacteriota</taxon>
        <taxon>Desulfobacteria</taxon>
        <taxon>Desulfobacterales</taxon>
        <taxon>Desulfobacteraceae</taxon>
        <taxon>Desulfamplus</taxon>
    </lineage>
</organism>
<dbReference type="GO" id="GO:0003677">
    <property type="term" value="F:DNA binding"/>
    <property type="evidence" value="ECO:0007669"/>
    <property type="project" value="InterPro"/>
</dbReference>
<accession>A0A1W1HIY6</accession>
<dbReference type="NCBIfam" id="TIGR01439">
    <property type="entry name" value="lp_hng_hel_AbrB"/>
    <property type="match status" value="1"/>
</dbReference>
<dbReference type="Proteomes" id="UP000191931">
    <property type="component" value="Unassembled WGS sequence"/>
</dbReference>
<dbReference type="InterPro" id="IPR007159">
    <property type="entry name" value="SpoVT-AbrB_dom"/>
</dbReference>
<sequence>MELVKVKKNFQITLPSDLRKELNIKEGDYLDINKQDTYFIISPVKVIPSDQAYFHTKEWQEDEAEADKDIAEGNIEGPFDNINDALKALKAD</sequence>